<dbReference type="InterPro" id="IPR055091">
    <property type="entry name" value="WelO5-like"/>
</dbReference>
<dbReference type="Pfam" id="PF22814">
    <property type="entry name" value="WelO5"/>
    <property type="match status" value="1"/>
</dbReference>
<sequence>MNSCSYNFSIDKFYKFNSSEILQVLKGEKIAAIFKNIVDINSISSILDRFKNNPNTVKRGDIVPAYMLGAFHYGKELDSYFNEVVNYKDSISNVFLDSEHFFEKIIADVSSCLKKQGISLRPARYRGISSNPCVIRSCWSDSQGNIILAHEDAAQLYEPAQQGFEIQKCRNYPVLGVNICLQDDTESVLRIWDYRPSEKDRAELGLENKGYPYPFDVLKAYDCIEQEIRAGDLYFFDARNVHAVTSSQGQSGYRTTLSCFMSFVDDTTVIYWT</sequence>
<evidence type="ECO:0000313" key="1">
    <source>
        <dbReference type="EMBL" id="ODN43291.1"/>
    </source>
</evidence>
<accession>A0ABX3A344</accession>
<reference evidence="1 2" key="1">
    <citation type="submission" date="2016-08" db="EMBL/GenBank/DDBJ databases">
        <title>Draft genome sequence of Candidatus Piscirickettsia litoralis, from seawater.</title>
        <authorList>
            <person name="Wan X."/>
            <person name="Lee A.J."/>
            <person name="Hou S."/>
            <person name="Donachie S.P."/>
        </authorList>
    </citation>
    <scope>NUCLEOTIDE SEQUENCE [LARGE SCALE GENOMIC DNA]</scope>
    <source>
        <strain evidence="1 2">Y2</strain>
    </source>
</reference>
<proteinExistence type="predicted"/>
<protein>
    <recommendedName>
        <fullName evidence="3">Fe2OG dioxygenase domain-containing protein</fullName>
    </recommendedName>
</protein>
<evidence type="ECO:0008006" key="3">
    <source>
        <dbReference type="Google" id="ProtNLM"/>
    </source>
</evidence>
<organism evidence="1 2">
    <name type="scientific">Piscirickettsia litoralis</name>
    <dbReference type="NCBI Taxonomy" id="1891921"/>
    <lineage>
        <taxon>Bacteria</taxon>
        <taxon>Pseudomonadati</taxon>
        <taxon>Pseudomonadota</taxon>
        <taxon>Gammaproteobacteria</taxon>
        <taxon>Thiotrichales</taxon>
        <taxon>Piscirickettsiaceae</taxon>
        <taxon>Piscirickettsia</taxon>
    </lineage>
</organism>
<dbReference type="Proteomes" id="UP000094329">
    <property type="component" value="Unassembled WGS sequence"/>
</dbReference>
<name>A0ABX3A344_9GAMM</name>
<comment type="caution">
    <text evidence="1">The sequence shown here is derived from an EMBL/GenBank/DDBJ whole genome shotgun (WGS) entry which is preliminary data.</text>
</comment>
<keyword evidence="2" id="KW-1185">Reference proteome</keyword>
<dbReference type="RefSeq" id="WP_069313089.1">
    <property type="nucleotide sequence ID" value="NZ_MDTU01000001.1"/>
</dbReference>
<evidence type="ECO:0000313" key="2">
    <source>
        <dbReference type="Proteomes" id="UP000094329"/>
    </source>
</evidence>
<dbReference type="Gene3D" id="2.60.120.620">
    <property type="entry name" value="q2cbj1_9rhob like domain"/>
    <property type="match status" value="1"/>
</dbReference>
<dbReference type="EMBL" id="MDTU01000001">
    <property type="protein sequence ID" value="ODN43291.1"/>
    <property type="molecule type" value="Genomic_DNA"/>
</dbReference>
<gene>
    <name evidence="1" type="ORF">BGC07_10620</name>
</gene>